<organism evidence="2 3">
    <name type="scientific">Coemansia thaxteri</name>
    <dbReference type="NCBI Taxonomy" id="2663907"/>
    <lineage>
        <taxon>Eukaryota</taxon>
        <taxon>Fungi</taxon>
        <taxon>Fungi incertae sedis</taxon>
        <taxon>Zoopagomycota</taxon>
        <taxon>Kickxellomycotina</taxon>
        <taxon>Kickxellomycetes</taxon>
        <taxon>Kickxellales</taxon>
        <taxon>Kickxellaceae</taxon>
        <taxon>Coemansia</taxon>
    </lineage>
</organism>
<feature type="transmembrane region" description="Helical" evidence="1">
    <location>
        <begin position="148"/>
        <end position="172"/>
    </location>
</feature>
<feature type="transmembrane region" description="Helical" evidence="1">
    <location>
        <begin position="357"/>
        <end position="378"/>
    </location>
</feature>
<evidence type="ECO:0000256" key="1">
    <source>
        <dbReference type="SAM" id="Phobius"/>
    </source>
</evidence>
<reference evidence="2" key="1">
    <citation type="submission" date="2022-07" db="EMBL/GenBank/DDBJ databases">
        <title>Phylogenomic reconstructions and comparative analyses of Kickxellomycotina fungi.</title>
        <authorList>
            <person name="Reynolds N.K."/>
            <person name="Stajich J.E."/>
            <person name="Barry K."/>
            <person name="Grigoriev I.V."/>
            <person name="Crous P."/>
            <person name="Smith M.E."/>
        </authorList>
    </citation>
    <scope>NUCLEOTIDE SEQUENCE</scope>
    <source>
        <strain evidence="2">IMI 214461</strain>
    </source>
</reference>
<keyword evidence="1" id="KW-0472">Membrane</keyword>
<dbReference type="AlphaFoldDB" id="A0A9W8BEH2"/>
<accession>A0A9W8BEH2</accession>
<dbReference type="Proteomes" id="UP001150907">
    <property type="component" value="Unassembled WGS sequence"/>
</dbReference>
<feature type="transmembrane region" description="Helical" evidence="1">
    <location>
        <begin position="192"/>
        <end position="215"/>
    </location>
</feature>
<name>A0A9W8BEH2_9FUNG</name>
<feature type="transmembrane region" description="Helical" evidence="1">
    <location>
        <begin position="106"/>
        <end position="127"/>
    </location>
</feature>
<dbReference type="EMBL" id="JANBQF010000137">
    <property type="protein sequence ID" value="KAJ2004719.1"/>
    <property type="molecule type" value="Genomic_DNA"/>
</dbReference>
<dbReference type="OrthoDB" id="3251871at2759"/>
<protein>
    <submittedName>
        <fullName evidence="2">Uncharacterized protein</fullName>
    </submittedName>
</protein>
<feature type="transmembrane region" description="Helical" evidence="1">
    <location>
        <begin position="68"/>
        <end position="86"/>
    </location>
</feature>
<feature type="transmembrane region" description="Helical" evidence="1">
    <location>
        <begin position="32"/>
        <end position="56"/>
    </location>
</feature>
<keyword evidence="1" id="KW-1133">Transmembrane helix</keyword>
<evidence type="ECO:0000313" key="3">
    <source>
        <dbReference type="Proteomes" id="UP001150907"/>
    </source>
</evidence>
<sequence>MAGAAPTPVLPGDLAQALGGMGEWAFVVSDQWVLAIQSLAIVSLMSSVAVLAAVGLIARRHGKYLRRLSLRVSGYVALADLLSAVAQITMLQNDLMMRQSAAGLRFILWLSMSSTLLFVFLTLAIAVQLHLSTLTRVRVAAYMRLERVYVPASVALAAALPAVAVALMQGIFWVPYMHAFSWPADAWARRLVLWLCSYAWIVGTIAYCAAVALCLSLRIAAMWRNSVEVIAEPRMPEKWDWSRLTSASTRASHDTLSESTACDSADALRKDPRTPLAAAATDSSGRVSISGSMGVGAPRRGYLVTVMGSGPVAVRSYVDKARFLRSVQRLACYPLVPIITQLGVVAMNMTSEPSRGLYIYGTAMACLSGLLNLLVFLLNPALPDIWRDAALASLN</sequence>
<comment type="caution">
    <text evidence="2">The sequence shown here is derived from an EMBL/GenBank/DDBJ whole genome shotgun (WGS) entry which is preliminary data.</text>
</comment>
<evidence type="ECO:0000313" key="2">
    <source>
        <dbReference type="EMBL" id="KAJ2004719.1"/>
    </source>
</evidence>
<keyword evidence="1" id="KW-0812">Transmembrane</keyword>
<proteinExistence type="predicted"/>
<keyword evidence="3" id="KW-1185">Reference proteome</keyword>
<gene>
    <name evidence="2" type="ORF">H4R26_002350</name>
</gene>